<dbReference type="EMBL" id="JAEEAQ010000040">
    <property type="protein sequence ID" value="MBI0312714.1"/>
    <property type="molecule type" value="Genomic_DNA"/>
</dbReference>
<evidence type="ECO:0000313" key="1">
    <source>
        <dbReference type="EMBL" id="MBI0312714.1"/>
    </source>
</evidence>
<keyword evidence="2" id="KW-1185">Reference proteome</keyword>
<proteinExistence type="predicted"/>
<comment type="caution">
    <text evidence="1">The sequence shown here is derived from an EMBL/GenBank/DDBJ whole genome shotgun (WGS) entry which is preliminary data.</text>
</comment>
<gene>
    <name evidence="1" type="ORF">JBF12_06835</name>
</gene>
<sequence>MAREIRIEISDETYEQLQRAAAEKRVPAEAYAGQVLDADLTRVRFMEGARSFIGQHAEGFAERFGRPADPSASAA</sequence>
<evidence type="ECO:0000313" key="2">
    <source>
        <dbReference type="Proteomes" id="UP000638849"/>
    </source>
</evidence>
<accession>A0ABS0R6T8</accession>
<evidence type="ECO:0008006" key="3">
    <source>
        <dbReference type="Google" id="ProtNLM"/>
    </source>
</evidence>
<dbReference type="RefSeq" id="WP_198275937.1">
    <property type="nucleotide sequence ID" value="NZ_BAAAIF010000018.1"/>
</dbReference>
<name>A0ABS0R6T8_9ACTN</name>
<reference evidence="1 2" key="1">
    <citation type="submission" date="2020-12" db="EMBL/GenBank/DDBJ databases">
        <authorList>
            <person name="Kusuma A.B."/>
            <person name="Nouioui I."/>
            <person name="Goodfellow M."/>
        </authorList>
    </citation>
    <scope>NUCLEOTIDE SEQUENCE [LARGE SCALE GENOMIC DNA]</scope>
    <source>
        <strain evidence="1 2">DSM 41764</strain>
    </source>
</reference>
<dbReference type="Proteomes" id="UP000638849">
    <property type="component" value="Unassembled WGS sequence"/>
</dbReference>
<protein>
    <recommendedName>
        <fullName evidence="3">Toxin-antitoxin system HicB family antitoxin</fullName>
    </recommendedName>
</protein>
<organism evidence="1 2">
    <name type="scientific">Streptomyces javensis</name>
    <dbReference type="NCBI Taxonomy" id="114698"/>
    <lineage>
        <taxon>Bacteria</taxon>
        <taxon>Bacillati</taxon>
        <taxon>Actinomycetota</taxon>
        <taxon>Actinomycetes</taxon>
        <taxon>Kitasatosporales</taxon>
        <taxon>Streptomycetaceae</taxon>
        <taxon>Streptomyces</taxon>
        <taxon>Streptomyces violaceusniger group</taxon>
    </lineage>
</organism>